<dbReference type="GO" id="GO:0005085">
    <property type="term" value="F:guanyl-nucleotide exchange factor activity"/>
    <property type="evidence" value="ECO:0007669"/>
    <property type="project" value="InterPro"/>
</dbReference>
<dbReference type="GO" id="GO:0032012">
    <property type="term" value="P:regulation of ARF protein signal transduction"/>
    <property type="evidence" value="ECO:0007669"/>
    <property type="project" value="InterPro"/>
</dbReference>
<dbReference type="SMART" id="SM00222">
    <property type="entry name" value="Sec7"/>
    <property type="match status" value="1"/>
</dbReference>
<dbReference type="Gene3D" id="2.30.29.30">
    <property type="entry name" value="Pleckstrin-homology domain (PH domain)/Phosphotyrosine-binding domain (PTB)"/>
    <property type="match status" value="1"/>
</dbReference>
<protein>
    <submittedName>
        <fullName evidence="8">IQ motif and SEC7 domain-containing protein 1-like protein</fullName>
    </submittedName>
</protein>
<organism evidence="8 9">
    <name type="scientific">Euroglyphus maynei</name>
    <name type="common">Mayne's house dust mite</name>
    <dbReference type="NCBI Taxonomy" id="6958"/>
    <lineage>
        <taxon>Eukaryota</taxon>
        <taxon>Metazoa</taxon>
        <taxon>Ecdysozoa</taxon>
        <taxon>Arthropoda</taxon>
        <taxon>Chelicerata</taxon>
        <taxon>Arachnida</taxon>
        <taxon>Acari</taxon>
        <taxon>Acariformes</taxon>
        <taxon>Sarcoptiformes</taxon>
        <taxon>Astigmata</taxon>
        <taxon>Psoroptidia</taxon>
        <taxon>Analgoidea</taxon>
        <taxon>Pyroglyphidae</taxon>
        <taxon>Pyroglyphinae</taxon>
        <taxon>Euroglyphus</taxon>
    </lineage>
</organism>
<keyword evidence="3" id="KW-0963">Cytoplasm</keyword>
<dbReference type="GO" id="GO:0030036">
    <property type="term" value="P:actin cytoskeleton organization"/>
    <property type="evidence" value="ECO:0007669"/>
    <property type="project" value="TreeGrafter"/>
</dbReference>
<dbReference type="Pfam" id="PF16453">
    <property type="entry name" value="IQ_SEC7_PH"/>
    <property type="match status" value="1"/>
</dbReference>
<feature type="region of interest" description="Disordered" evidence="6">
    <location>
        <begin position="354"/>
        <end position="390"/>
    </location>
</feature>
<proteinExistence type="inferred from homology"/>
<sequence>MIGEYLSDNDAFNKAVLKAFVAEINLAGLIVDEALRSFQTNFRFPGEAQKIERLVESFADRYKDCNPNDVLSRDSIFILAFAIIMLNTDLHKPTNMKHRMTQEQWLANLKGVFSEGDLSSQFLLGLYKRIKKQELQTGPDHVTQVLKVQSTIVGKDVPNLCLPHRRLVCYCRLYEIRDVNRKEKVGQHQRDVFLFNDLLLITKTTNRSRNNQLAEYQYRSSTPLDGLQVNIFAKGFYAHGIRISRRVDQKCIALFNARNELDQKRFVEDLCESIAEMDEMEQIRITKSSSLVQLNDFLLTKSNNENLATSSGARQGNNSDNRKQSISLSISSNLHSSNDLGNLTTSGSTINMIINDDNDDGDNNRKQHSSNGSATTTSNGHLIQQHYYHQ</sequence>
<evidence type="ECO:0000256" key="5">
    <source>
        <dbReference type="ARBA" id="ARBA00023054"/>
    </source>
</evidence>
<dbReference type="Proteomes" id="UP000194236">
    <property type="component" value="Unassembled WGS sequence"/>
</dbReference>
<evidence type="ECO:0000256" key="6">
    <source>
        <dbReference type="SAM" id="MobiDB-lite"/>
    </source>
</evidence>
<dbReference type="PANTHER" id="PTHR10663:SF342">
    <property type="entry name" value="FI21420P1"/>
    <property type="match status" value="1"/>
</dbReference>
<comment type="subcellular location">
    <subcellularLocation>
        <location evidence="1">Cytoplasm</location>
    </subcellularLocation>
</comment>
<evidence type="ECO:0000259" key="7">
    <source>
        <dbReference type="PROSITE" id="PS50190"/>
    </source>
</evidence>
<dbReference type="CDD" id="cd00171">
    <property type="entry name" value="Sec7"/>
    <property type="match status" value="1"/>
</dbReference>
<dbReference type="InterPro" id="IPR000904">
    <property type="entry name" value="Sec7_dom"/>
</dbReference>
<name>A0A1Y3B451_EURMA</name>
<dbReference type="InterPro" id="IPR023394">
    <property type="entry name" value="Sec7_C_sf"/>
</dbReference>
<dbReference type="InterPro" id="IPR033742">
    <property type="entry name" value="IQSEC_PH"/>
</dbReference>
<dbReference type="EMBL" id="MUJZ01047429">
    <property type="protein sequence ID" value="OTF74366.1"/>
    <property type="molecule type" value="Genomic_DNA"/>
</dbReference>
<comment type="similarity">
    <text evidence="2">Belongs to the BRAG family.</text>
</comment>
<evidence type="ECO:0000256" key="2">
    <source>
        <dbReference type="ARBA" id="ARBA00006248"/>
    </source>
</evidence>
<evidence type="ECO:0000313" key="8">
    <source>
        <dbReference type="EMBL" id="OTF74366.1"/>
    </source>
</evidence>
<dbReference type="Gene3D" id="1.10.220.20">
    <property type="match status" value="1"/>
</dbReference>
<feature type="compositionally biased region" description="Low complexity" evidence="6">
    <location>
        <begin position="369"/>
        <end position="380"/>
    </location>
</feature>
<dbReference type="SUPFAM" id="SSF50729">
    <property type="entry name" value="PH domain-like"/>
    <property type="match status" value="1"/>
</dbReference>
<dbReference type="FunFam" id="1.10.1000.11:FF:000002">
    <property type="entry name" value="Cytohesin 1"/>
    <property type="match status" value="1"/>
</dbReference>
<dbReference type="Gene3D" id="1.10.1000.11">
    <property type="entry name" value="Arf Nucleotide-binding Site Opener,domain 2"/>
    <property type="match status" value="1"/>
</dbReference>
<dbReference type="OrthoDB" id="430364at2759"/>
<feature type="domain" description="SEC7" evidence="7">
    <location>
        <begin position="1"/>
        <end position="133"/>
    </location>
</feature>
<evidence type="ECO:0000313" key="9">
    <source>
        <dbReference type="Proteomes" id="UP000194236"/>
    </source>
</evidence>
<evidence type="ECO:0000256" key="1">
    <source>
        <dbReference type="ARBA" id="ARBA00004496"/>
    </source>
</evidence>
<evidence type="ECO:0000256" key="4">
    <source>
        <dbReference type="ARBA" id="ARBA00022553"/>
    </source>
</evidence>
<accession>A0A1Y3B451</accession>
<keyword evidence="9" id="KW-1185">Reference proteome</keyword>
<dbReference type="Pfam" id="PF01369">
    <property type="entry name" value="Sec7"/>
    <property type="match status" value="1"/>
</dbReference>
<keyword evidence="5" id="KW-0175">Coiled coil</keyword>
<dbReference type="PROSITE" id="PS50190">
    <property type="entry name" value="SEC7"/>
    <property type="match status" value="1"/>
</dbReference>
<dbReference type="AlphaFoldDB" id="A0A1Y3B451"/>
<comment type="caution">
    <text evidence="8">The sequence shown here is derived from an EMBL/GenBank/DDBJ whole genome shotgun (WGS) entry which is preliminary data.</text>
</comment>
<evidence type="ECO:0000256" key="3">
    <source>
        <dbReference type="ARBA" id="ARBA00022490"/>
    </source>
</evidence>
<dbReference type="GO" id="GO:0005737">
    <property type="term" value="C:cytoplasm"/>
    <property type="evidence" value="ECO:0007669"/>
    <property type="project" value="UniProtKB-SubCell"/>
</dbReference>
<dbReference type="PANTHER" id="PTHR10663">
    <property type="entry name" value="GUANYL-NUCLEOTIDE EXCHANGE FACTOR"/>
    <property type="match status" value="1"/>
</dbReference>
<dbReference type="SUPFAM" id="SSF48425">
    <property type="entry name" value="Sec7 domain"/>
    <property type="match status" value="1"/>
</dbReference>
<dbReference type="InterPro" id="IPR035999">
    <property type="entry name" value="Sec7_dom_sf"/>
</dbReference>
<keyword evidence="4" id="KW-0597">Phosphoprotein</keyword>
<reference evidence="8 9" key="1">
    <citation type="submission" date="2017-03" db="EMBL/GenBank/DDBJ databases">
        <title>Genome Survey of Euroglyphus maynei.</title>
        <authorList>
            <person name="Arlian L.G."/>
            <person name="Morgan M.S."/>
            <person name="Rider S.D."/>
        </authorList>
    </citation>
    <scope>NUCLEOTIDE SEQUENCE [LARGE SCALE GENOMIC DNA]</scope>
    <source>
        <strain evidence="8">Arlian Lab</strain>
        <tissue evidence="8">Whole body</tissue>
    </source>
</reference>
<dbReference type="InterPro" id="IPR011993">
    <property type="entry name" value="PH-like_dom_sf"/>
</dbReference>
<gene>
    <name evidence="8" type="ORF">BLA29_000449</name>
</gene>